<evidence type="ECO:0000259" key="15">
    <source>
        <dbReference type="Pfam" id="PF02852"/>
    </source>
</evidence>
<dbReference type="GO" id="GO:0034599">
    <property type="term" value="P:cellular response to oxidative stress"/>
    <property type="evidence" value="ECO:0007669"/>
    <property type="project" value="TreeGrafter"/>
</dbReference>
<dbReference type="NCBIfam" id="NF004776">
    <property type="entry name" value="PRK06116.1"/>
    <property type="match status" value="1"/>
</dbReference>
<evidence type="ECO:0000256" key="6">
    <source>
        <dbReference type="ARBA" id="ARBA00023002"/>
    </source>
</evidence>
<dbReference type="InterPro" id="IPR001100">
    <property type="entry name" value="Pyr_nuc-diS_OxRdtase"/>
</dbReference>
<evidence type="ECO:0000256" key="10">
    <source>
        <dbReference type="PIRSR" id="PIRSR000350-2"/>
    </source>
</evidence>
<dbReference type="OrthoDB" id="9800167at2"/>
<feature type="domain" description="Pyridine nucleotide-disulphide oxidoreductase dimerisation" evidence="15">
    <location>
        <begin position="336"/>
        <end position="444"/>
    </location>
</feature>
<feature type="binding site" evidence="11">
    <location>
        <position position="50"/>
    </location>
    <ligand>
        <name>FAD</name>
        <dbReference type="ChEBI" id="CHEBI:57692"/>
    </ligand>
</feature>
<dbReference type="Gene3D" id="3.50.50.60">
    <property type="entry name" value="FAD/NAD(P)-binding domain"/>
    <property type="match status" value="2"/>
</dbReference>
<keyword evidence="11" id="KW-0547">Nucleotide-binding</keyword>
<dbReference type="GO" id="GO:0050661">
    <property type="term" value="F:NADP binding"/>
    <property type="evidence" value="ECO:0007669"/>
    <property type="project" value="InterPro"/>
</dbReference>
<keyword evidence="5 14" id="KW-0521">NADP</keyword>
<dbReference type="GO" id="GO:0006749">
    <property type="term" value="P:glutathione metabolic process"/>
    <property type="evidence" value="ECO:0007669"/>
    <property type="project" value="InterPro"/>
</dbReference>
<dbReference type="GO" id="GO:0004362">
    <property type="term" value="F:glutathione-disulfide reductase (NADPH) activity"/>
    <property type="evidence" value="ECO:0007669"/>
    <property type="project" value="UniProtKB-EC"/>
</dbReference>
<dbReference type="RefSeq" id="WP_113952994.1">
    <property type="nucleotide sequence ID" value="NZ_QNRT01000001.1"/>
</dbReference>
<dbReference type="SUPFAM" id="SSF55424">
    <property type="entry name" value="FAD/NAD-linked reductases, dimerisation (C-terminal) domain"/>
    <property type="match status" value="1"/>
</dbReference>
<evidence type="ECO:0000256" key="7">
    <source>
        <dbReference type="ARBA" id="ARBA00023157"/>
    </source>
</evidence>
<comment type="similarity">
    <text evidence="1 13">Belongs to the class-I pyridine nucleotide-disulfide oxidoreductase family.</text>
</comment>
<keyword evidence="18" id="KW-1185">Reference proteome</keyword>
<dbReference type="Proteomes" id="UP000253083">
    <property type="component" value="Unassembled WGS sequence"/>
</dbReference>
<keyword evidence="11" id="KW-0520">NAD</keyword>
<evidence type="ECO:0000256" key="9">
    <source>
        <dbReference type="ARBA" id="ARBA00049142"/>
    </source>
</evidence>
<comment type="subunit">
    <text evidence="2">Homodimer.</text>
</comment>
<proteinExistence type="inferred from homology"/>
<dbReference type="SUPFAM" id="SSF51905">
    <property type="entry name" value="FAD/NAD(P)-binding domain"/>
    <property type="match status" value="1"/>
</dbReference>
<evidence type="ECO:0000256" key="13">
    <source>
        <dbReference type="RuleBase" id="RU003691"/>
    </source>
</evidence>
<gene>
    <name evidence="17" type="ORF">DFR28_101810</name>
</gene>
<dbReference type="PRINTS" id="PR00368">
    <property type="entry name" value="FADPNR"/>
</dbReference>
<evidence type="ECO:0000256" key="11">
    <source>
        <dbReference type="PIRSR" id="PIRSR000350-3"/>
    </source>
</evidence>
<dbReference type="InterPro" id="IPR012999">
    <property type="entry name" value="Pyr_OxRdtase_I_AS"/>
</dbReference>
<evidence type="ECO:0000256" key="5">
    <source>
        <dbReference type="ARBA" id="ARBA00022857"/>
    </source>
</evidence>
<dbReference type="GO" id="GO:0005829">
    <property type="term" value="C:cytosol"/>
    <property type="evidence" value="ECO:0007669"/>
    <property type="project" value="TreeGrafter"/>
</dbReference>
<evidence type="ECO:0000256" key="1">
    <source>
        <dbReference type="ARBA" id="ARBA00007532"/>
    </source>
</evidence>
<keyword evidence="3 13" id="KW-0285">Flavoprotein</keyword>
<evidence type="ECO:0000256" key="4">
    <source>
        <dbReference type="ARBA" id="ARBA00022827"/>
    </source>
</evidence>
<feature type="disulfide bond" description="Redox-active" evidence="12">
    <location>
        <begin position="41"/>
        <end position="46"/>
    </location>
</feature>
<evidence type="ECO:0000259" key="16">
    <source>
        <dbReference type="Pfam" id="PF07992"/>
    </source>
</evidence>
<dbReference type="Pfam" id="PF07992">
    <property type="entry name" value="Pyr_redox_2"/>
    <property type="match status" value="1"/>
</dbReference>
<dbReference type="Pfam" id="PF02852">
    <property type="entry name" value="Pyr_redox_dim"/>
    <property type="match status" value="1"/>
</dbReference>
<name>A0A395JP67_9GAMM</name>
<dbReference type="FunCoup" id="A0A395JP67">
    <property type="interactions" value="477"/>
</dbReference>
<reference evidence="17 18" key="1">
    <citation type="submission" date="2018-06" db="EMBL/GenBank/DDBJ databases">
        <title>Genomic Encyclopedia of Type Strains, Phase IV (KMG-IV): sequencing the most valuable type-strain genomes for metagenomic binning, comparative biology and taxonomic classification.</title>
        <authorList>
            <person name="Goeker M."/>
        </authorList>
    </citation>
    <scope>NUCLEOTIDE SEQUENCE [LARGE SCALE GENOMIC DNA]</scope>
    <source>
        <strain evidence="17 18">DSM 24032</strain>
    </source>
</reference>
<dbReference type="GO" id="GO:0045454">
    <property type="term" value="P:cell redox homeostasis"/>
    <property type="evidence" value="ECO:0007669"/>
    <property type="project" value="InterPro"/>
</dbReference>
<keyword evidence="7" id="KW-1015">Disulfide bond</keyword>
<keyword evidence="4 11" id="KW-0274">FAD</keyword>
<keyword evidence="8 13" id="KW-0676">Redox-active center</keyword>
<dbReference type="PIRSF" id="PIRSF000350">
    <property type="entry name" value="Mercury_reductase_MerA"/>
    <property type="match status" value="1"/>
</dbReference>
<comment type="function">
    <text evidence="14">Catalyzes the reduction of glutathione disulfide (GSSG) to reduced glutathione (GSH).</text>
</comment>
<evidence type="ECO:0000256" key="12">
    <source>
        <dbReference type="PIRSR" id="PIRSR000350-4"/>
    </source>
</evidence>
<feature type="binding site" evidence="11">
    <location>
        <position position="260"/>
    </location>
    <ligand>
        <name>NAD(+)</name>
        <dbReference type="ChEBI" id="CHEBI:57540"/>
    </ligand>
</feature>
<dbReference type="InParanoid" id="A0A395JP67"/>
<evidence type="ECO:0000313" key="17">
    <source>
        <dbReference type="EMBL" id="RBP53424.1"/>
    </source>
</evidence>
<feature type="binding site" evidence="11">
    <location>
        <begin position="172"/>
        <end position="179"/>
    </location>
    <ligand>
        <name>NAD(+)</name>
        <dbReference type="ChEBI" id="CHEBI:57540"/>
    </ligand>
</feature>
<dbReference type="InterPro" id="IPR004099">
    <property type="entry name" value="Pyr_nucl-diS_OxRdtase_dimer"/>
</dbReference>
<evidence type="ECO:0000313" key="18">
    <source>
        <dbReference type="Proteomes" id="UP000253083"/>
    </source>
</evidence>
<comment type="catalytic activity">
    <reaction evidence="9 14">
        <text>2 glutathione + NADP(+) = glutathione disulfide + NADPH + H(+)</text>
        <dbReference type="Rhea" id="RHEA:11740"/>
        <dbReference type="ChEBI" id="CHEBI:15378"/>
        <dbReference type="ChEBI" id="CHEBI:57783"/>
        <dbReference type="ChEBI" id="CHEBI:57925"/>
        <dbReference type="ChEBI" id="CHEBI:58297"/>
        <dbReference type="ChEBI" id="CHEBI:58349"/>
        <dbReference type="EC" id="1.8.1.7"/>
    </reaction>
</comment>
<accession>A0A395JP67</accession>
<dbReference type="NCBIfam" id="TIGR01424">
    <property type="entry name" value="gluta_reduc_2"/>
    <property type="match status" value="1"/>
</dbReference>
<dbReference type="InterPro" id="IPR046952">
    <property type="entry name" value="GSHR/TRXR-like"/>
</dbReference>
<comment type="caution">
    <text evidence="17">The sequence shown here is derived from an EMBL/GenBank/DDBJ whole genome shotgun (WGS) entry which is preliminary data.</text>
</comment>
<evidence type="ECO:0000256" key="2">
    <source>
        <dbReference type="ARBA" id="ARBA00011738"/>
    </source>
</evidence>
<dbReference type="PANTHER" id="PTHR42737">
    <property type="entry name" value="GLUTATHIONE REDUCTASE"/>
    <property type="match status" value="1"/>
</dbReference>
<dbReference type="AlphaFoldDB" id="A0A395JP67"/>
<feature type="binding site" evidence="11">
    <location>
        <position position="301"/>
    </location>
    <ligand>
        <name>FAD</name>
        <dbReference type="ChEBI" id="CHEBI:57692"/>
    </ligand>
</feature>
<dbReference type="InterPro" id="IPR023753">
    <property type="entry name" value="FAD/NAD-binding_dom"/>
</dbReference>
<dbReference type="EC" id="1.8.1.7" evidence="14"/>
<dbReference type="FunFam" id="3.50.50.60:FF:000051">
    <property type="entry name" value="Glutathione reductase"/>
    <property type="match status" value="1"/>
</dbReference>
<dbReference type="GO" id="GO:0050660">
    <property type="term" value="F:flavin adenine dinucleotide binding"/>
    <property type="evidence" value="ECO:0007669"/>
    <property type="project" value="InterPro"/>
</dbReference>
<comment type="cofactor">
    <cofactor evidence="11">
        <name>FAD</name>
        <dbReference type="ChEBI" id="CHEBI:57692"/>
    </cofactor>
    <text evidence="11">Binds 1 FAD per subunit.</text>
</comment>
<evidence type="ECO:0000256" key="14">
    <source>
        <dbReference type="RuleBase" id="RU365040"/>
    </source>
</evidence>
<dbReference type="Gene3D" id="3.30.390.30">
    <property type="match status" value="1"/>
</dbReference>
<evidence type="ECO:0000256" key="3">
    <source>
        <dbReference type="ARBA" id="ARBA00022630"/>
    </source>
</evidence>
<dbReference type="InterPro" id="IPR006324">
    <property type="entry name" value="GSHR"/>
</dbReference>
<dbReference type="PROSITE" id="PS00076">
    <property type="entry name" value="PYRIDINE_REDOX_1"/>
    <property type="match status" value="1"/>
</dbReference>
<feature type="active site" description="Proton acceptor" evidence="10">
    <location>
        <position position="434"/>
    </location>
</feature>
<organism evidence="17 18">
    <name type="scientific">Arenicella xantha</name>
    <dbReference type="NCBI Taxonomy" id="644221"/>
    <lineage>
        <taxon>Bacteria</taxon>
        <taxon>Pseudomonadati</taxon>
        <taxon>Pseudomonadota</taxon>
        <taxon>Gammaproteobacteria</taxon>
        <taxon>Arenicellales</taxon>
        <taxon>Arenicellaceae</taxon>
        <taxon>Arenicella</taxon>
    </lineage>
</organism>
<dbReference type="PRINTS" id="PR00411">
    <property type="entry name" value="PNDRDTASEI"/>
</dbReference>
<sequence length="450" mass="48503">MSKYDLVVIGGGSGGVRAARIAAGHGAKVAICEEFRYGGTCVIRGCVPKKLMVYAAHYHEDFNDSAHYGWSTKIEGFDWSTLISNKDTEIDRLNKIYEKLLEKAGVEILYGTASLVDQHTVQIGDQKLEAEKILIATGGAPYLPEISGIEHAITSNEVFHLEQQPKSAVVVGGGYIAVEFAGIFNGLGIDTSLVYRGTQILRGFDHSVRDHLAKELQKKGINLMLSNNIKSIELAADGSKLVSFIDGTSKNVDCVLYATGRTPNTASLNLGNAGVEIGLRGEIIVDEHSKTNVDTIYAVGDVTDRIALTPVATMEGHAFADTVFGNKPRLADHTYVPSAVFSQPPIGSVGFSEEHAREMFANIDTYTSEFRSLKHTLTDNQERILMKLIVDADTDAVVGAHMVGPEAAEVMQGIAIAVKAGAKKADFDSTVGIHPSTAEEFCTMRVKDPE</sequence>
<dbReference type="PANTHER" id="PTHR42737:SF2">
    <property type="entry name" value="GLUTATHIONE REDUCTASE"/>
    <property type="match status" value="1"/>
</dbReference>
<protein>
    <recommendedName>
        <fullName evidence="14">Glutathione reductase</fullName>
        <shortName evidence="14">GRase</shortName>
        <ecNumber evidence="14">1.8.1.7</ecNumber>
    </recommendedName>
</protein>
<keyword evidence="6 13" id="KW-0560">Oxidoreductase</keyword>
<dbReference type="InterPro" id="IPR036188">
    <property type="entry name" value="FAD/NAD-bd_sf"/>
</dbReference>
<evidence type="ECO:0000256" key="8">
    <source>
        <dbReference type="ARBA" id="ARBA00023284"/>
    </source>
</evidence>
<dbReference type="InterPro" id="IPR016156">
    <property type="entry name" value="FAD/NAD-linked_Rdtase_dimer_sf"/>
</dbReference>
<feature type="domain" description="FAD/NAD(P)-binding" evidence="16">
    <location>
        <begin position="4"/>
        <end position="316"/>
    </location>
</feature>
<dbReference type="EMBL" id="QNRT01000001">
    <property type="protein sequence ID" value="RBP53424.1"/>
    <property type="molecule type" value="Genomic_DNA"/>
</dbReference>